<feature type="transmembrane region" description="Helical" evidence="7">
    <location>
        <begin position="176"/>
        <end position="193"/>
    </location>
</feature>
<keyword evidence="5 7" id="KW-0472">Membrane</keyword>
<evidence type="ECO:0000256" key="3">
    <source>
        <dbReference type="ARBA" id="ARBA00022970"/>
    </source>
</evidence>
<feature type="transmembrane region" description="Helical" evidence="7">
    <location>
        <begin position="494"/>
        <end position="518"/>
    </location>
</feature>
<feature type="transmembrane region" description="Helical" evidence="7">
    <location>
        <begin position="134"/>
        <end position="156"/>
    </location>
</feature>
<evidence type="ECO:0000313" key="10">
    <source>
        <dbReference type="Proteomes" id="UP001445335"/>
    </source>
</evidence>
<evidence type="ECO:0000313" key="9">
    <source>
        <dbReference type="EMBL" id="KAK9835309.1"/>
    </source>
</evidence>
<feature type="domain" description="Amino acid transporter transmembrane" evidence="8">
    <location>
        <begin position="57"/>
        <end position="274"/>
    </location>
</feature>
<feature type="transmembrane region" description="Helical" evidence="7">
    <location>
        <begin position="348"/>
        <end position="367"/>
    </location>
</feature>
<dbReference type="Pfam" id="PF01490">
    <property type="entry name" value="Aa_trans"/>
    <property type="match status" value="2"/>
</dbReference>
<feature type="domain" description="Amino acid transporter transmembrane" evidence="8">
    <location>
        <begin position="304"/>
        <end position="441"/>
    </location>
</feature>
<dbReference type="EMBL" id="JALJOU010000028">
    <property type="protein sequence ID" value="KAK9835309.1"/>
    <property type="molecule type" value="Genomic_DNA"/>
</dbReference>
<evidence type="ECO:0000256" key="7">
    <source>
        <dbReference type="SAM" id="Phobius"/>
    </source>
</evidence>
<sequence>MAEDELAPSAAVAAVTEPSEEPTARLTLTPGHGNNARVRATIHIKTEQEEEEEQTGATPMSSVLTLCNSAIGAGVLSLPYAFRLSGAVGCFLLCLALGFCEAFTLYVLSKFSERYRGRTYSVLVRKALGRKLSALLSIILVVYLWGSCIAYLVIIGDSFSPLLALAAGADSVLADRRLVIAVLGVVVILPLCFPRDLGALAWVSAAAVLGFVFTALAVVARSAEIVADRADWSDIKLFHWDYQALFAIPIVVFGFNCHANVVTIFSELQDYPKQILGGLPTHPDEFAALGPAIAPRPRTIKLVGMLGVIISAVTIIMLGYLCVGLAGYLAFPTTVVGNVLLSFPEDDWLMQVARGVIGLVVTFHYPLNHHPARLAAEHLEGFWFGWTSISRAFSIAQTCFFVATSLSVAMVVTDLSDVLHLVGGTAAAFMIFFLPGLLLINAAVIKESASTADLAAMEANTSASGSGNMSAPLLARCDELGIKRVGITYSPRKSWWAGVFFVTLSVVIFVITIVTAIWK</sequence>
<evidence type="ECO:0000256" key="5">
    <source>
        <dbReference type="ARBA" id="ARBA00023136"/>
    </source>
</evidence>
<feature type="transmembrane region" description="Helical" evidence="7">
    <location>
        <begin position="388"/>
        <end position="412"/>
    </location>
</feature>
<feature type="transmembrane region" description="Helical" evidence="7">
    <location>
        <begin position="86"/>
        <end position="108"/>
    </location>
</feature>
<feature type="transmembrane region" description="Helical" evidence="7">
    <location>
        <begin position="200"/>
        <end position="222"/>
    </location>
</feature>
<keyword evidence="2 7" id="KW-0812">Transmembrane</keyword>
<dbReference type="GO" id="GO:0016020">
    <property type="term" value="C:membrane"/>
    <property type="evidence" value="ECO:0007669"/>
    <property type="project" value="UniProtKB-SubCell"/>
</dbReference>
<gene>
    <name evidence="9" type="ORF">WJX81_000776</name>
</gene>
<organism evidence="9 10">
    <name type="scientific">Elliptochloris bilobata</name>
    <dbReference type="NCBI Taxonomy" id="381761"/>
    <lineage>
        <taxon>Eukaryota</taxon>
        <taxon>Viridiplantae</taxon>
        <taxon>Chlorophyta</taxon>
        <taxon>core chlorophytes</taxon>
        <taxon>Trebouxiophyceae</taxon>
        <taxon>Trebouxiophyceae incertae sedis</taxon>
        <taxon>Elliptochloris clade</taxon>
        <taxon>Elliptochloris</taxon>
    </lineage>
</organism>
<dbReference type="Proteomes" id="UP001445335">
    <property type="component" value="Unassembled WGS sequence"/>
</dbReference>
<keyword evidence="3" id="KW-0029">Amino-acid transport</keyword>
<evidence type="ECO:0000256" key="2">
    <source>
        <dbReference type="ARBA" id="ARBA00022692"/>
    </source>
</evidence>
<feature type="region of interest" description="Disordered" evidence="6">
    <location>
        <begin position="1"/>
        <end position="33"/>
    </location>
</feature>
<feature type="transmembrane region" description="Helical" evidence="7">
    <location>
        <begin position="418"/>
        <end position="440"/>
    </location>
</feature>
<reference evidence="9 10" key="1">
    <citation type="journal article" date="2024" name="Nat. Commun.">
        <title>Phylogenomics reveals the evolutionary origins of lichenization in chlorophyte algae.</title>
        <authorList>
            <person name="Puginier C."/>
            <person name="Libourel C."/>
            <person name="Otte J."/>
            <person name="Skaloud P."/>
            <person name="Haon M."/>
            <person name="Grisel S."/>
            <person name="Petersen M."/>
            <person name="Berrin J.G."/>
            <person name="Delaux P.M."/>
            <person name="Dal Grande F."/>
            <person name="Keller J."/>
        </authorList>
    </citation>
    <scope>NUCLEOTIDE SEQUENCE [LARGE SCALE GENOMIC DNA]</scope>
    <source>
        <strain evidence="9 10">SAG 245.80</strain>
    </source>
</reference>
<dbReference type="InterPro" id="IPR013057">
    <property type="entry name" value="AA_transpt_TM"/>
</dbReference>
<comment type="subcellular location">
    <subcellularLocation>
        <location evidence="1">Membrane</location>
        <topology evidence="1">Multi-pass membrane protein</topology>
    </subcellularLocation>
</comment>
<comment type="caution">
    <text evidence="9">The sequence shown here is derived from an EMBL/GenBank/DDBJ whole genome shotgun (WGS) entry which is preliminary data.</text>
</comment>
<feature type="transmembrane region" description="Helical" evidence="7">
    <location>
        <begin position="242"/>
        <end position="265"/>
    </location>
</feature>
<keyword evidence="10" id="KW-1185">Reference proteome</keyword>
<dbReference type="GO" id="GO:0015179">
    <property type="term" value="F:L-amino acid transmembrane transporter activity"/>
    <property type="evidence" value="ECO:0007669"/>
    <property type="project" value="TreeGrafter"/>
</dbReference>
<name>A0AAW1RNE4_9CHLO</name>
<accession>A0AAW1RNE4</accession>
<evidence type="ECO:0000256" key="4">
    <source>
        <dbReference type="ARBA" id="ARBA00022989"/>
    </source>
</evidence>
<evidence type="ECO:0000259" key="8">
    <source>
        <dbReference type="Pfam" id="PF01490"/>
    </source>
</evidence>
<proteinExistence type="predicted"/>
<evidence type="ECO:0000256" key="6">
    <source>
        <dbReference type="SAM" id="MobiDB-lite"/>
    </source>
</evidence>
<keyword evidence="4 7" id="KW-1133">Transmembrane helix</keyword>
<dbReference type="AlphaFoldDB" id="A0AAW1RNE4"/>
<keyword evidence="3" id="KW-0813">Transport</keyword>
<dbReference type="PANTHER" id="PTHR22950">
    <property type="entry name" value="AMINO ACID TRANSPORTER"/>
    <property type="match status" value="1"/>
</dbReference>
<evidence type="ECO:0000256" key="1">
    <source>
        <dbReference type="ARBA" id="ARBA00004141"/>
    </source>
</evidence>
<feature type="transmembrane region" description="Helical" evidence="7">
    <location>
        <begin position="302"/>
        <end position="328"/>
    </location>
</feature>
<protein>
    <recommendedName>
        <fullName evidence="8">Amino acid transporter transmembrane domain-containing protein</fullName>
    </recommendedName>
</protein>
<dbReference type="PANTHER" id="PTHR22950:SF652">
    <property type="entry name" value="TRANSMEMBRANE AMINO ACID TRANSPORTER FAMILY PROTEIN"/>
    <property type="match status" value="1"/>
</dbReference>